<gene>
    <name evidence="2" type="primary">LOC108558495</name>
</gene>
<dbReference type="Proteomes" id="UP000695000">
    <property type="component" value="Unplaced"/>
</dbReference>
<organism evidence="1 2">
    <name type="scientific">Nicrophorus vespilloides</name>
    <name type="common">Boreal carrion beetle</name>
    <dbReference type="NCBI Taxonomy" id="110193"/>
    <lineage>
        <taxon>Eukaryota</taxon>
        <taxon>Metazoa</taxon>
        <taxon>Ecdysozoa</taxon>
        <taxon>Arthropoda</taxon>
        <taxon>Hexapoda</taxon>
        <taxon>Insecta</taxon>
        <taxon>Pterygota</taxon>
        <taxon>Neoptera</taxon>
        <taxon>Endopterygota</taxon>
        <taxon>Coleoptera</taxon>
        <taxon>Polyphaga</taxon>
        <taxon>Staphyliniformia</taxon>
        <taxon>Silphidae</taxon>
        <taxon>Nicrophorinae</taxon>
        <taxon>Nicrophorus</taxon>
    </lineage>
</organism>
<dbReference type="GeneID" id="108558495"/>
<evidence type="ECO:0000313" key="1">
    <source>
        <dbReference type="Proteomes" id="UP000695000"/>
    </source>
</evidence>
<reference evidence="2" key="1">
    <citation type="submission" date="2025-08" db="UniProtKB">
        <authorList>
            <consortium name="RefSeq"/>
        </authorList>
    </citation>
    <scope>IDENTIFICATION</scope>
    <source>
        <tissue evidence="2">Whole Larva</tissue>
    </source>
</reference>
<evidence type="ECO:0000313" key="2">
    <source>
        <dbReference type="RefSeq" id="XP_017770899.1"/>
    </source>
</evidence>
<sequence length="260" mass="30024">MDGSRMSRNYLREMEEKIFHVKMKSNRFPDELLRQLSEHERIQAGRKTEISDRKRRPRGSEHLFNADYNFRGSNYSTLGRSLLESIRTRVFGFKPLENRYDEGEWKCDSRNIDELRLPKETRHAIQQHGSRMCLNCSRKSRNVRNTEAQTSPVNSVTKIGTKERRSAIPCPLNLLCDRGIHLGKCEPNVRRKIHSPPACDHSCTCRKSGIISKHPGKAEKVLDGDAELRESTSLETILKLMEPLSIVNSEYPPPKSPKRK</sequence>
<accession>A0ABM1M8J9</accession>
<keyword evidence="1" id="KW-1185">Reference proteome</keyword>
<proteinExistence type="predicted"/>
<dbReference type="RefSeq" id="XP_017770899.1">
    <property type="nucleotide sequence ID" value="XM_017915410.1"/>
</dbReference>
<protein>
    <submittedName>
        <fullName evidence="2">Uncharacterized protein LOC108558495</fullName>
    </submittedName>
</protein>
<name>A0ABM1M8J9_NICVS</name>